<organism evidence="2 3">
    <name type="scientific">Microcystis aeruginosa DA14</name>
    <dbReference type="NCBI Taxonomy" id="1987506"/>
    <lineage>
        <taxon>Bacteria</taxon>
        <taxon>Bacillati</taxon>
        <taxon>Cyanobacteriota</taxon>
        <taxon>Cyanophyceae</taxon>
        <taxon>Oscillatoriophycideae</taxon>
        <taxon>Chroococcales</taxon>
        <taxon>Microcystaceae</taxon>
        <taxon>Microcystis</taxon>
    </lineage>
</organism>
<feature type="transmembrane region" description="Helical" evidence="1">
    <location>
        <begin position="31"/>
        <end position="48"/>
    </location>
</feature>
<evidence type="ECO:0000256" key="1">
    <source>
        <dbReference type="SAM" id="Phobius"/>
    </source>
</evidence>
<name>A0A3E0LXP0_MICAE</name>
<dbReference type="EMBL" id="QQWE01000011">
    <property type="protein sequence ID" value="REJ52168.1"/>
    <property type="molecule type" value="Genomic_DNA"/>
</dbReference>
<dbReference type="AlphaFoldDB" id="A0A3E0LXP0"/>
<dbReference type="Proteomes" id="UP000256301">
    <property type="component" value="Unassembled WGS sequence"/>
</dbReference>
<keyword evidence="1" id="KW-1133">Transmembrane helix</keyword>
<accession>A0A3E0LXP0</accession>
<gene>
    <name evidence="2" type="ORF">DWQ56_23475</name>
</gene>
<evidence type="ECO:0000313" key="2">
    <source>
        <dbReference type="EMBL" id="REJ52168.1"/>
    </source>
</evidence>
<keyword evidence="1" id="KW-0812">Transmembrane</keyword>
<comment type="caution">
    <text evidence="2">The sequence shown here is derived from an EMBL/GenBank/DDBJ whole genome shotgun (WGS) entry which is preliminary data.</text>
</comment>
<sequence>MDKGFRLLWYICMGEVQVYQVLLRYDWTPAFQAGVVLSILSFGALMVLRRIYGNSKRSESIT</sequence>
<keyword evidence="1" id="KW-0472">Membrane</keyword>
<reference evidence="2 3" key="1">
    <citation type="submission" date="2017-08" db="EMBL/GenBank/DDBJ databases">
        <title>Functional genomic and metabolic studies of the symbiotic interactions of six Microcystis-dominated communities.</title>
        <authorList>
            <person name="Li Q."/>
            <person name="Lin F."/>
        </authorList>
    </citation>
    <scope>NUCLEOTIDE SEQUENCE [LARGE SCALE GENOMIC DNA]</scope>
    <source>
        <strain evidence="2">DA14</strain>
    </source>
</reference>
<evidence type="ECO:0000313" key="3">
    <source>
        <dbReference type="Proteomes" id="UP000256301"/>
    </source>
</evidence>
<protein>
    <submittedName>
        <fullName evidence="2">Uncharacterized protein</fullName>
    </submittedName>
</protein>
<proteinExistence type="predicted"/>